<reference evidence="6 7" key="1">
    <citation type="submission" date="2018-03" db="EMBL/GenBank/DDBJ databases">
        <title>Draft Genome Sequences of the Obligatory Marine Myxobacteria Enhygromyxa salina SWB007.</title>
        <authorList>
            <person name="Poehlein A."/>
            <person name="Moghaddam J.A."/>
            <person name="Harms H."/>
            <person name="Alanjari M."/>
            <person name="Koenig G.M."/>
            <person name="Daniel R."/>
            <person name="Schaeberle T.F."/>
        </authorList>
    </citation>
    <scope>NUCLEOTIDE SEQUENCE [LARGE SCALE GENOMIC DNA]</scope>
    <source>
        <strain evidence="6 7">SWB007</strain>
    </source>
</reference>
<evidence type="ECO:0000313" key="7">
    <source>
        <dbReference type="Proteomes" id="UP000238823"/>
    </source>
</evidence>
<name>A0A2S9YLY9_9BACT</name>
<dbReference type="PROSITE" id="PS50931">
    <property type="entry name" value="HTH_LYSR"/>
    <property type="match status" value="1"/>
</dbReference>
<dbReference type="RefSeq" id="WP_106091101.1">
    <property type="nucleotide sequence ID" value="NZ_PVNL01000083.1"/>
</dbReference>
<dbReference type="Pfam" id="PF03466">
    <property type="entry name" value="LysR_substrate"/>
    <property type="match status" value="1"/>
</dbReference>
<proteinExistence type="inferred from homology"/>
<dbReference type="FunFam" id="3.40.190.290:FF:000001">
    <property type="entry name" value="Transcriptional regulator, LysR family"/>
    <property type="match status" value="1"/>
</dbReference>
<accession>A0A2S9YLY9</accession>
<dbReference type="PANTHER" id="PTHR30537:SF5">
    <property type="entry name" value="HTH-TYPE TRANSCRIPTIONAL ACTIVATOR TTDR-RELATED"/>
    <property type="match status" value="1"/>
</dbReference>
<dbReference type="GO" id="GO:0006351">
    <property type="term" value="P:DNA-templated transcription"/>
    <property type="evidence" value="ECO:0007669"/>
    <property type="project" value="TreeGrafter"/>
</dbReference>
<dbReference type="InterPro" id="IPR036390">
    <property type="entry name" value="WH_DNA-bd_sf"/>
</dbReference>
<dbReference type="GO" id="GO:0043565">
    <property type="term" value="F:sequence-specific DNA binding"/>
    <property type="evidence" value="ECO:0007669"/>
    <property type="project" value="TreeGrafter"/>
</dbReference>
<dbReference type="EMBL" id="PVNL01000083">
    <property type="protein sequence ID" value="PRQ06119.1"/>
    <property type="molecule type" value="Genomic_DNA"/>
</dbReference>
<evidence type="ECO:0000256" key="1">
    <source>
        <dbReference type="ARBA" id="ARBA00009437"/>
    </source>
</evidence>
<comment type="caution">
    <text evidence="6">The sequence shown here is derived from an EMBL/GenBank/DDBJ whole genome shotgun (WGS) entry which is preliminary data.</text>
</comment>
<dbReference type="InterPro" id="IPR000847">
    <property type="entry name" value="LysR_HTH_N"/>
</dbReference>
<dbReference type="GO" id="GO:0003700">
    <property type="term" value="F:DNA-binding transcription factor activity"/>
    <property type="evidence" value="ECO:0007669"/>
    <property type="project" value="InterPro"/>
</dbReference>
<evidence type="ECO:0000259" key="5">
    <source>
        <dbReference type="PROSITE" id="PS50931"/>
    </source>
</evidence>
<protein>
    <submittedName>
        <fullName evidence="6">HTH-type transcriptional regulator DmlR</fullName>
    </submittedName>
</protein>
<dbReference type="InterPro" id="IPR005119">
    <property type="entry name" value="LysR_subst-bd"/>
</dbReference>
<dbReference type="Proteomes" id="UP000238823">
    <property type="component" value="Unassembled WGS sequence"/>
</dbReference>
<dbReference type="SUPFAM" id="SSF53850">
    <property type="entry name" value="Periplasmic binding protein-like II"/>
    <property type="match status" value="1"/>
</dbReference>
<evidence type="ECO:0000256" key="4">
    <source>
        <dbReference type="ARBA" id="ARBA00023163"/>
    </source>
</evidence>
<keyword evidence="3" id="KW-0238">DNA-binding</keyword>
<keyword evidence="2" id="KW-0805">Transcription regulation</keyword>
<comment type="similarity">
    <text evidence="1">Belongs to the LysR transcriptional regulatory family.</text>
</comment>
<dbReference type="CDD" id="cd08422">
    <property type="entry name" value="PBP2_CrgA_like"/>
    <property type="match status" value="1"/>
</dbReference>
<evidence type="ECO:0000256" key="2">
    <source>
        <dbReference type="ARBA" id="ARBA00023015"/>
    </source>
</evidence>
<dbReference type="SUPFAM" id="SSF46785">
    <property type="entry name" value="Winged helix' DNA-binding domain"/>
    <property type="match status" value="1"/>
</dbReference>
<dbReference type="InterPro" id="IPR058163">
    <property type="entry name" value="LysR-type_TF_proteobact-type"/>
</dbReference>
<dbReference type="Gene3D" id="1.10.10.10">
    <property type="entry name" value="Winged helix-like DNA-binding domain superfamily/Winged helix DNA-binding domain"/>
    <property type="match status" value="1"/>
</dbReference>
<evidence type="ECO:0000313" key="6">
    <source>
        <dbReference type="EMBL" id="PRQ06119.1"/>
    </source>
</evidence>
<dbReference type="FunFam" id="1.10.10.10:FF:000001">
    <property type="entry name" value="LysR family transcriptional regulator"/>
    <property type="match status" value="1"/>
</dbReference>
<dbReference type="AlphaFoldDB" id="A0A2S9YLY9"/>
<feature type="domain" description="HTH lysR-type" evidence="5">
    <location>
        <begin position="1"/>
        <end position="59"/>
    </location>
</feature>
<keyword evidence="4" id="KW-0804">Transcription</keyword>
<dbReference type="InterPro" id="IPR036388">
    <property type="entry name" value="WH-like_DNA-bd_sf"/>
</dbReference>
<dbReference type="OrthoDB" id="5416547at2"/>
<organism evidence="6 7">
    <name type="scientific">Enhygromyxa salina</name>
    <dbReference type="NCBI Taxonomy" id="215803"/>
    <lineage>
        <taxon>Bacteria</taxon>
        <taxon>Pseudomonadati</taxon>
        <taxon>Myxococcota</taxon>
        <taxon>Polyangia</taxon>
        <taxon>Nannocystales</taxon>
        <taxon>Nannocystaceae</taxon>
        <taxon>Enhygromyxa</taxon>
    </lineage>
</organism>
<gene>
    <name evidence="6" type="primary">dmlR_6</name>
    <name evidence="6" type="ORF">ENSA7_41530</name>
</gene>
<dbReference type="Pfam" id="PF00126">
    <property type="entry name" value="HTH_1"/>
    <property type="match status" value="1"/>
</dbReference>
<dbReference type="Gene3D" id="3.40.190.290">
    <property type="match status" value="1"/>
</dbReference>
<dbReference type="PANTHER" id="PTHR30537">
    <property type="entry name" value="HTH-TYPE TRANSCRIPTIONAL REGULATOR"/>
    <property type="match status" value="1"/>
</dbReference>
<sequence length="302" mass="32464">MSQLVEIETFVTVVQAGSFAAAGEQLGISSSYASKLITRLEDRLGVRLLHRTTRKLTLTEAGAVYHETCAEGLSLLSHAQDDVMALQATPRGRLRVSLPTALGVTWLAAWIADFGRDNPGLSLDVVYLDRAVDLVAEGFDVAVRAGLLSDSSLIAKRLAVAQRIVVASPRYLERTGRPSSPEQLSERACLLYSNSTNPTRWELQAGEQQRTVSVSGPMTANSGAALLQAVVCGLGIACLPNFHVAPALADGRVVQVLDEWSWPVPIHALYPSGRHLPAKVRAFIDQLAAHMATPPWLRAPGC</sequence>
<evidence type="ECO:0000256" key="3">
    <source>
        <dbReference type="ARBA" id="ARBA00023125"/>
    </source>
</evidence>